<evidence type="ECO:0000313" key="4">
    <source>
        <dbReference type="Proteomes" id="UP000038830"/>
    </source>
</evidence>
<evidence type="ECO:0000313" key="3">
    <source>
        <dbReference type="EMBL" id="CEP20311.1"/>
    </source>
</evidence>
<dbReference type="CDD" id="cd08892">
    <property type="entry name" value="SRPBCC_Aha1"/>
    <property type="match status" value="1"/>
</dbReference>
<organism evidence="3 4">
    <name type="scientific">Cyberlindnera jadinii (strain ATCC 18201 / CBS 1600 / BCRC 20928 / JCM 3617 / NBRC 0987 / NRRL Y-1542)</name>
    <name type="common">Torula yeast</name>
    <name type="synonym">Candida utilis</name>
    <dbReference type="NCBI Taxonomy" id="983966"/>
    <lineage>
        <taxon>Eukaryota</taxon>
        <taxon>Fungi</taxon>
        <taxon>Dikarya</taxon>
        <taxon>Ascomycota</taxon>
        <taxon>Saccharomycotina</taxon>
        <taxon>Saccharomycetes</taxon>
        <taxon>Phaffomycetales</taxon>
        <taxon>Phaffomycetaceae</taxon>
        <taxon>Cyberlindnera</taxon>
    </lineage>
</organism>
<dbReference type="EMBL" id="CDQK01000001">
    <property type="protein sequence ID" value="CEP20311.1"/>
    <property type="molecule type" value="Genomic_DNA"/>
</dbReference>
<dbReference type="PANTHER" id="PTHR13009">
    <property type="entry name" value="HEAT SHOCK PROTEIN 90 HSP90 CO-CHAPERONE AHA-1"/>
    <property type="match status" value="1"/>
</dbReference>
<feature type="domain" description="Activator of Hsp90 ATPase AHSA1-like N-terminal" evidence="2">
    <location>
        <begin position="13"/>
        <end position="147"/>
    </location>
</feature>
<dbReference type="InterPro" id="IPR015310">
    <property type="entry name" value="AHSA1-like_N"/>
</dbReference>
<dbReference type="Gene3D" id="3.30.530.20">
    <property type="match status" value="1"/>
</dbReference>
<dbReference type="InterPro" id="IPR013538">
    <property type="entry name" value="ASHA1/2-like_C"/>
</dbReference>
<evidence type="ECO:0000259" key="2">
    <source>
        <dbReference type="SMART" id="SM01000"/>
    </source>
</evidence>
<reference evidence="4" key="1">
    <citation type="journal article" date="2015" name="J. Biotechnol.">
        <title>The structure of the Cyberlindnera jadinii genome and its relation to Candida utilis analyzed by the occurrence of single nucleotide polymorphisms.</title>
        <authorList>
            <person name="Rupp O."/>
            <person name="Brinkrolf K."/>
            <person name="Buerth C."/>
            <person name="Kunigo M."/>
            <person name="Schneider J."/>
            <person name="Jaenicke S."/>
            <person name="Goesmann A."/>
            <person name="Puehler A."/>
            <person name="Jaeger K.-E."/>
            <person name="Ernst J.F."/>
        </authorList>
    </citation>
    <scope>NUCLEOTIDE SEQUENCE [LARGE SCALE GENOMIC DNA]</scope>
    <source>
        <strain evidence="4">ATCC 18201 / CBS 1600 / BCRC 20928 / JCM 3617 / NBRC 0987 / NRRL Y-1542</strain>
    </source>
</reference>
<dbReference type="GO" id="GO:0001671">
    <property type="term" value="F:ATPase activator activity"/>
    <property type="evidence" value="ECO:0007669"/>
    <property type="project" value="InterPro"/>
</dbReference>
<dbReference type="Proteomes" id="UP000038830">
    <property type="component" value="Unassembled WGS sequence"/>
</dbReference>
<dbReference type="AlphaFoldDB" id="A0A0H5BY95"/>
<accession>A0A0H5BY95</accession>
<dbReference type="GO" id="GO:0005829">
    <property type="term" value="C:cytosol"/>
    <property type="evidence" value="ECO:0007669"/>
    <property type="project" value="TreeGrafter"/>
</dbReference>
<dbReference type="Gene3D" id="3.15.10.20">
    <property type="entry name" value="Activator of Hsp90 ATPase Aha1, N-terminal domain"/>
    <property type="match status" value="1"/>
</dbReference>
<dbReference type="GO" id="GO:0051087">
    <property type="term" value="F:protein-folding chaperone binding"/>
    <property type="evidence" value="ECO:0007669"/>
    <property type="project" value="InterPro"/>
</dbReference>
<dbReference type="Pfam" id="PF09229">
    <property type="entry name" value="Aha1_N"/>
    <property type="match status" value="1"/>
</dbReference>
<dbReference type="InterPro" id="IPR036338">
    <property type="entry name" value="Aha1"/>
</dbReference>
<evidence type="ECO:0000256" key="1">
    <source>
        <dbReference type="ARBA" id="ARBA00006817"/>
    </source>
</evidence>
<comment type="similarity">
    <text evidence="1">Belongs to the AHA1 family.</text>
</comment>
<sequence length="343" mass="38455">MVVNNPNNWHWVDKNCIEWAREYFRENIVGLKGESDDNSTVATVTSVTSVEGDVVVSQRKGKIISLFDVKLVLSYEGKVDDVDAKGTITVPEVAYDTEEDEYQFDISVFSESSSNTKIRDVVRQKIVPQLRKVLVQFGKDLMITHGSDIQVSSDKVTSQFTKANQEESLQFESAKKTEIEKPTIATAKTTIASATTTPTGSSHVPQYNTSTLHFEPVFNTTAEQIYLTFLEKNRIGAWTRSNPEFEGDMLKEGSEFQLFGGGVSGKITKLVPNEKIEQEWRLRDWKTGHHATLTIDFHQGDSDTKLDVLFKGIPVGEEDAVQGNFEDYYVRSIKITFGFGAVL</sequence>
<dbReference type="InterPro" id="IPR023393">
    <property type="entry name" value="START-like_dom_sf"/>
</dbReference>
<name>A0A0H5BY95_CYBJN</name>
<dbReference type="PANTHER" id="PTHR13009:SF22">
    <property type="entry name" value="LD43819P"/>
    <property type="match status" value="1"/>
</dbReference>
<gene>
    <name evidence="3" type="primary">AHA1</name>
    <name evidence="3" type="ORF">BN1211_0133</name>
</gene>
<dbReference type="GO" id="GO:0006457">
    <property type="term" value="P:protein folding"/>
    <property type="evidence" value="ECO:0007669"/>
    <property type="project" value="TreeGrafter"/>
</dbReference>
<proteinExistence type="inferred from homology"/>
<dbReference type="Pfam" id="PF08327">
    <property type="entry name" value="AHSA1"/>
    <property type="match status" value="1"/>
</dbReference>
<dbReference type="SUPFAM" id="SSF103111">
    <property type="entry name" value="Activator of Hsp90 ATPase, Aha1"/>
    <property type="match status" value="1"/>
</dbReference>
<dbReference type="SUPFAM" id="SSF55961">
    <property type="entry name" value="Bet v1-like"/>
    <property type="match status" value="1"/>
</dbReference>
<dbReference type="SMART" id="SM01000">
    <property type="entry name" value="Aha1_N"/>
    <property type="match status" value="1"/>
</dbReference>
<protein>
    <submittedName>
        <fullName evidence="3">AHA1 protein</fullName>
    </submittedName>
</protein>